<keyword evidence="1" id="KW-0812">Transmembrane</keyword>
<keyword evidence="1" id="KW-1133">Transmembrane helix</keyword>
<feature type="transmembrane region" description="Helical" evidence="1">
    <location>
        <begin position="111"/>
        <end position="133"/>
    </location>
</feature>
<organism evidence="2 3">
    <name type="scientific">Methylocystis iwaonis</name>
    <dbReference type="NCBI Taxonomy" id="2885079"/>
    <lineage>
        <taxon>Bacteria</taxon>
        <taxon>Pseudomonadati</taxon>
        <taxon>Pseudomonadota</taxon>
        <taxon>Alphaproteobacteria</taxon>
        <taxon>Hyphomicrobiales</taxon>
        <taxon>Methylocystaceae</taxon>
        <taxon>Methylocystis</taxon>
    </lineage>
</organism>
<evidence type="ECO:0000313" key="2">
    <source>
        <dbReference type="EMBL" id="BDV34051.1"/>
    </source>
</evidence>
<gene>
    <name evidence="2" type="ORF">SS37A_15800</name>
</gene>
<evidence type="ECO:0000313" key="3">
    <source>
        <dbReference type="Proteomes" id="UP001317629"/>
    </source>
</evidence>
<name>A0ABM8E853_9HYPH</name>
<proteinExistence type="predicted"/>
<keyword evidence="1" id="KW-0472">Membrane</keyword>
<accession>A0ABM8E853</accession>
<sequence>MILPPTRPASRATLPARGRDWSPTICALSEASGGMSGAAAAIPSLPFTGRVARAAGRVGSEGAPPTETPTQCLARSVIHGRATMRRPARGNRSNAMSNNDWKNTLPFKRHWAVYLLFKILVLAGAAFAAWQILRSFEVV</sequence>
<keyword evidence="3" id="KW-1185">Reference proteome</keyword>
<reference evidence="2 3" key="1">
    <citation type="journal article" date="2023" name="Int. J. Syst. Evol. Microbiol.">
        <title>Methylocystis iwaonis sp. nov., a type II methane-oxidizing bacterium from surface soil of a rice paddy field in Japan, and emended description of the genus Methylocystis (ex Whittenbury et al. 1970) Bowman et al. 1993.</title>
        <authorList>
            <person name="Kaise H."/>
            <person name="Sawadogo J.B."/>
            <person name="Alam M.S."/>
            <person name="Ueno C."/>
            <person name="Dianou D."/>
            <person name="Shinjo R."/>
            <person name="Asakawa S."/>
        </authorList>
    </citation>
    <scope>NUCLEOTIDE SEQUENCE [LARGE SCALE GENOMIC DNA]</scope>
    <source>
        <strain evidence="2 3">SS37A-Re</strain>
    </source>
</reference>
<evidence type="ECO:0000256" key="1">
    <source>
        <dbReference type="SAM" id="Phobius"/>
    </source>
</evidence>
<dbReference type="Proteomes" id="UP001317629">
    <property type="component" value="Chromosome"/>
</dbReference>
<dbReference type="EMBL" id="AP027142">
    <property type="protein sequence ID" value="BDV34051.1"/>
    <property type="molecule type" value="Genomic_DNA"/>
</dbReference>
<protein>
    <submittedName>
        <fullName evidence="2">Uncharacterized protein</fullName>
    </submittedName>
</protein>